<dbReference type="InterPro" id="IPR006222">
    <property type="entry name" value="GCVT_N"/>
</dbReference>
<evidence type="ECO:0000313" key="3">
    <source>
        <dbReference type="Proteomes" id="UP001225378"/>
    </source>
</evidence>
<dbReference type="AlphaFoldDB" id="A0AAU7NRB7"/>
<dbReference type="Proteomes" id="UP001225378">
    <property type="component" value="Chromosome"/>
</dbReference>
<dbReference type="Gene3D" id="3.30.70.1400">
    <property type="entry name" value="Aminomethyltransferase beta-barrel domains"/>
    <property type="match status" value="1"/>
</dbReference>
<dbReference type="RefSeq" id="WP_305907727.1">
    <property type="nucleotide sequence ID" value="NZ_CP157743.1"/>
</dbReference>
<keyword evidence="3" id="KW-1185">Reference proteome</keyword>
<dbReference type="GO" id="GO:0016226">
    <property type="term" value="P:iron-sulfur cluster assembly"/>
    <property type="evidence" value="ECO:0007669"/>
    <property type="project" value="TreeGrafter"/>
</dbReference>
<dbReference type="PANTHER" id="PTHR22602:SF0">
    <property type="entry name" value="TRANSFERASE CAF17, MITOCHONDRIAL-RELATED"/>
    <property type="match status" value="1"/>
</dbReference>
<accession>A0AAU7NRB7</accession>
<dbReference type="Gene3D" id="3.30.70.1630">
    <property type="match status" value="1"/>
</dbReference>
<name>A0AAU7NRB7_9GAMM</name>
<evidence type="ECO:0000259" key="1">
    <source>
        <dbReference type="Pfam" id="PF01571"/>
    </source>
</evidence>
<dbReference type="InterPro" id="IPR017703">
    <property type="entry name" value="YgfZ/GCV_T_CS"/>
</dbReference>
<dbReference type="SUPFAM" id="SSF103025">
    <property type="entry name" value="Folate-binding domain"/>
    <property type="match status" value="1"/>
</dbReference>
<feature type="domain" description="GCVT N-terminal" evidence="1">
    <location>
        <begin position="37"/>
        <end position="136"/>
    </location>
</feature>
<dbReference type="EMBL" id="CP157743">
    <property type="protein sequence ID" value="XBS19523.1"/>
    <property type="molecule type" value="Genomic_DNA"/>
</dbReference>
<gene>
    <name evidence="2" type="ORF">Q9L42_014295</name>
</gene>
<reference evidence="2 3" key="1">
    <citation type="journal article" date="2024" name="Microbiology">
        <title>Methylomarinum rosea sp. nov., a novel halophilic methanotrophic bacterium from the hypersaline Lake Elton.</title>
        <authorList>
            <person name="Suleimanov R.Z."/>
            <person name="Oshkin I.Y."/>
            <person name="Danilova O.V."/>
            <person name="Suzina N.E."/>
            <person name="Dedysh S.N."/>
        </authorList>
    </citation>
    <scope>NUCLEOTIDE SEQUENCE [LARGE SCALE GENOMIC DNA]</scope>
    <source>
        <strain evidence="2 3">Ch1-1</strain>
    </source>
</reference>
<protein>
    <submittedName>
        <fullName evidence="2">Folate-binding protein</fullName>
    </submittedName>
</protein>
<organism evidence="2 3">
    <name type="scientific">Methylomarinum roseum</name>
    <dbReference type="NCBI Taxonomy" id="3067653"/>
    <lineage>
        <taxon>Bacteria</taxon>
        <taxon>Pseudomonadati</taxon>
        <taxon>Pseudomonadota</taxon>
        <taxon>Gammaproteobacteria</taxon>
        <taxon>Methylococcales</taxon>
        <taxon>Methylococcaceae</taxon>
        <taxon>Methylomarinum</taxon>
    </lineage>
</organism>
<sequence length="332" mass="37062">MNSDWIAFLQSKGARLTDDRHIEFSPSTPNTIEERLYPVTHLTTFKVSGDDASTFLQGQLTCNINDLTDDQAGFAAYCNAKGRVISNLLICRQHDAFIVILPTSLLDKVINKLRMYILRAKVTLTREAENLCLLGLNSKHPSVANITLPVNNYQVTKGDPHIIKLPSPSPRYLILADLDHAKRFWSQTVDSQILQKGDSNLWSYQDLSAGIPWFDESVSEQYIPQMLNVDKLGGISFNKGCYTGQEIVARTHYLGKAKRELYLAECSNAEIIDRDTTIIDGDNGESSAKIVAFCCLGQTCRLLLVMPTSDSDQKTLVLNNSSQDKITLIPFQ</sequence>
<dbReference type="PANTHER" id="PTHR22602">
    <property type="entry name" value="TRANSFERASE CAF17, MITOCHONDRIAL-RELATED"/>
    <property type="match status" value="1"/>
</dbReference>
<dbReference type="NCBIfam" id="TIGR03317">
    <property type="entry name" value="ygfZ_signature"/>
    <property type="match status" value="1"/>
</dbReference>
<dbReference type="KEGG" id="mech:Q9L42_014295"/>
<dbReference type="Gene3D" id="2.40.30.160">
    <property type="match status" value="1"/>
</dbReference>
<evidence type="ECO:0000313" key="2">
    <source>
        <dbReference type="EMBL" id="XBS19523.1"/>
    </source>
</evidence>
<dbReference type="Pfam" id="PF01571">
    <property type="entry name" value="GCV_T"/>
    <property type="match status" value="1"/>
</dbReference>
<proteinExistence type="predicted"/>
<dbReference type="InterPro" id="IPR045179">
    <property type="entry name" value="YgfZ/GcvT"/>
</dbReference>